<feature type="region of interest" description="Disordered" evidence="1">
    <location>
        <begin position="32"/>
        <end position="68"/>
    </location>
</feature>
<sequence>MLLCMPKRTPTAHTAEVASAFASWLRRRREGAGMTQEDLAHRAGLSRNQVQNLENNRNNNATGRSSANPSLDTLLALEAAFGLALGELLVEVREFMDSAER</sequence>
<accession>A0A1T4YV71</accession>
<organism evidence="3 4">
    <name type="scientific">Aeromicrobium choanae</name>
    <dbReference type="NCBI Taxonomy" id="1736691"/>
    <lineage>
        <taxon>Bacteria</taxon>
        <taxon>Bacillati</taxon>
        <taxon>Actinomycetota</taxon>
        <taxon>Actinomycetes</taxon>
        <taxon>Propionibacteriales</taxon>
        <taxon>Nocardioidaceae</taxon>
        <taxon>Aeromicrobium</taxon>
    </lineage>
</organism>
<dbReference type="OrthoDB" id="5074395at2"/>
<reference evidence="4" key="1">
    <citation type="submission" date="2017-02" db="EMBL/GenBank/DDBJ databases">
        <authorList>
            <person name="Varghese N."/>
            <person name="Submissions S."/>
        </authorList>
    </citation>
    <scope>NUCLEOTIDE SEQUENCE [LARGE SCALE GENOMIC DNA]</scope>
    <source>
        <strain evidence="4">9H-4</strain>
    </source>
</reference>
<dbReference type="InterPro" id="IPR010982">
    <property type="entry name" value="Lambda_DNA-bd_dom_sf"/>
</dbReference>
<dbReference type="SMART" id="SM00530">
    <property type="entry name" value="HTH_XRE"/>
    <property type="match status" value="1"/>
</dbReference>
<dbReference type="AlphaFoldDB" id="A0A1T4YV71"/>
<gene>
    <name evidence="3" type="ORF">SAMN06295964_0846</name>
</gene>
<dbReference type="CDD" id="cd00093">
    <property type="entry name" value="HTH_XRE"/>
    <property type="match status" value="1"/>
</dbReference>
<evidence type="ECO:0000313" key="4">
    <source>
        <dbReference type="Proteomes" id="UP000191040"/>
    </source>
</evidence>
<evidence type="ECO:0000259" key="2">
    <source>
        <dbReference type="PROSITE" id="PS50943"/>
    </source>
</evidence>
<dbReference type="STRING" id="1736691.SAMN06295964_0846"/>
<dbReference type="Pfam" id="PF01381">
    <property type="entry name" value="HTH_3"/>
    <property type="match status" value="1"/>
</dbReference>
<evidence type="ECO:0000256" key="1">
    <source>
        <dbReference type="SAM" id="MobiDB-lite"/>
    </source>
</evidence>
<dbReference type="Proteomes" id="UP000191040">
    <property type="component" value="Chromosome I"/>
</dbReference>
<dbReference type="EMBL" id="LT796768">
    <property type="protein sequence ID" value="SKB05135.1"/>
    <property type="molecule type" value="Genomic_DNA"/>
</dbReference>
<feature type="compositionally biased region" description="Low complexity" evidence="1">
    <location>
        <begin position="47"/>
        <end position="60"/>
    </location>
</feature>
<dbReference type="PROSITE" id="PS50943">
    <property type="entry name" value="HTH_CROC1"/>
    <property type="match status" value="1"/>
</dbReference>
<evidence type="ECO:0000313" key="3">
    <source>
        <dbReference type="EMBL" id="SKB05135.1"/>
    </source>
</evidence>
<feature type="domain" description="HTH cro/C1-type" evidence="2">
    <location>
        <begin position="25"/>
        <end position="88"/>
    </location>
</feature>
<dbReference type="Gene3D" id="1.10.260.40">
    <property type="entry name" value="lambda repressor-like DNA-binding domains"/>
    <property type="match status" value="1"/>
</dbReference>
<dbReference type="InterPro" id="IPR001387">
    <property type="entry name" value="Cro/C1-type_HTH"/>
</dbReference>
<protein>
    <submittedName>
        <fullName evidence="3">Helix-turn-helix</fullName>
    </submittedName>
</protein>
<proteinExistence type="predicted"/>
<name>A0A1T4YV71_9ACTN</name>
<dbReference type="SUPFAM" id="SSF47413">
    <property type="entry name" value="lambda repressor-like DNA-binding domains"/>
    <property type="match status" value="1"/>
</dbReference>
<dbReference type="GO" id="GO:0003677">
    <property type="term" value="F:DNA binding"/>
    <property type="evidence" value="ECO:0007669"/>
    <property type="project" value="InterPro"/>
</dbReference>
<keyword evidence="4" id="KW-1185">Reference proteome</keyword>